<name>A0A820G509_9BILA</name>
<protein>
    <submittedName>
        <fullName evidence="2">Uncharacterized protein</fullName>
    </submittedName>
</protein>
<sequence>MELNTWGKTGKNPYDQLDTQTKSSLTRIYNKTTHRTPYAVIDMKKLKKSKGNLDEDDGEESDGDEEDKANEEEGDLEQDAMIKMAKKRAAKPAAKKPKGK</sequence>
<proteinExistence type="predicted"/>
<feature type="compositionally biased region" description="Polar residues" evidence="1">
    <location>
        <begin position="17"/>
        <end position="31"/>
    </location>
</feature>
<dbReference type="AlphaFoldDB" id="A0A820G509"/>
<evidence type="ECO:0000256" key="1">
    <source>
        <dbReference type="SAM" id="MobiDB-lite"/>
    </source>
</evidence>
<gene>
    <name evidence="2" type="ORF">OKA104_LOCUS44673</name>
</gene>
<evidence type="ECO:0000313" key="2">
    <source>
        <dbReference type="EMBL" id="CAF4271168.1"/>
    </source>
</evidence>
<comment type="caution">
    <text evidence="2">The sequence shown here is derived from an EMBL/GenBank/DDBJ whole genome shotgun (WGS) entry which is preliminary data.</text>
</comment>
<dbReference type="EMBL" id="CAJOAY010013874">
    <property type="protein sequence ID" value="CAF4271168.1"/>
    <property type="molecule type" value="Genomic_DNA"/>
</dbReference>
<feature type="compositionally biased region" description="Basic residues" evidence="1">
    <location>
        <begin position="84"/>
        <end position="100"/>
    </location>
</feature>
<organism evidence="2 3">
    <name type="scientific">Adineta steineri</name>
    <dbReference type="NCBI Taxonomy" id="433720"/>
    <lineage>
        <taxon>Eukaryota</taxon>
        <taxon>Metazoa</taxon>
        <taxon>Spiralia</taxon>
        <taxon>Gnathifera</taxon>
        <taxon>Rotifera</taxon>
        <taxon>Eurotatoria</taxon>
        <taxon>Bdelloidea</taxon>
        <taxon>Adinetida</taxon>
        <taxon>Adinetidae</taxon>
        <taxon>Adineta</taxon>
    </lineage>
</organism>
<dbReference type="Proteomes" id="UP000663881">
    <property type="component" value="Unassembled WGS sequence"/>
</dbReference>
<accession>A0A820G509</accession>
<reference evidence="2" key="1">
    <citation type="submission" date="2021-02" db="EMBL/GenBank/DDBJ databases">
        <authorList>
            <person name="Nowell W R."/>
        </authorList>
    </citation>
    <scope>NUCLEOTIDE SEQUENCE</scope>
</reference>
<evidence type="ECO:0000313" key="3">
    <source>
        <dbReference type="Proteomes" id="UP000663881"/>
    </source>
</evidence>
<feature type="compositionally biased region" description="Acidic residues" evidence="1">
    <location>
        <begin position="54"/>
        <end position="78"/>
    </location>
</feature>
<feature type="region of interest" description="Disordered" evidence="1">
    <location>
        <begin position="1"/>
        <end position="100"/>
    </location>
</feature>